<protein>
    <recommendedName>
        <fullName evidence="3">Phage portal protein</fullName>
    </recommendedName>
</protein>
<gene>
    <name evidence="1" type="ORF">CHH48_05630</name>
</gene>
<evidence type="ECO:0000313" key="2">
    <source>
        <dbReference type="Proteomes" id="UP000216852"/>
    </source>
</evidence>
<proteinExistence type="predicted"/>
<evidence type="ECO:0000313" key="1">
    <source>
        <dbReference type="EMBL" id="PAE00757.1"/>
    </source>
</evidence>
<evidence type="ECO:0008006" key="3">
    <source>
        <dbReference type="Google" id="ProtNLM"/>
    </source>
</evidence>
<sequence>MLDWIKVAQSNGINKSTFQKRIRDGWDIDKAAKSPVRTLSSRPDYKYILKAEKNGISRKTYVRRITNGWSPKQASEVLPDVHNTKRKDYKYILLAQKNGIPKELYNRRLKLGWSHEKAATNPVQVRGERKRVDKEWIDKALKNGINYTTYITRVNSGWSPEEAAVTPTMTAEEALQLANTIQSEIDRDRFNEINKDPDNLFHLTPELIQIGVENGISEGTIKSRVYKLGWAVHEAIDVLPIKTIINHPEFEHYAQIAKVNGIQKRNLIQRLWYGWSFERAATEPLNAKNRRIRSDASWIDKAVENGINVETYKSRVERGWSCEEAATILPLKPGQYLNEEQKEKAREAYKKYRQA</sequence>
<accession>A0ABX4H0U2</accession>
<dbReference type="RefSeq" id="WP_095220235.1">
    <property type="nucleotide sequence ID" value="NZ_NPBJ01000010.1"/>
</dbReference>
<name>A0ABX4H0U2_9BACI</name>
<organism evidence="1 2">
    <name type="scientific">Terribacillus saccharophilus</name>
    <dbReference type="NCBI Taxonomy" id="361277"/>
    <lineage>
        <taxon>Bacteria</taxon>
        <taxon>Bacillati</taxon>
        <taxon>Bacillota</taxon>
        <taxon>Bacilli</taxon>
        <taxon>Bacillales</taxon>
        <taxon>Bacillaceae</taxon>
        <taxon>Terribacillus</taxon>
    </lineage>
</organism>
<comment type="caution">
    <text evidence="1">The sequence shown here is derived from an EMBL/GenBank/DDBJ whole genome shotgun (WGS) entry which is preliminary data.</text>
</comment>
<dbReference type="EMBL" id="NPBJ01000010">
    <property type="protein sequence ID" value="PAE00757.1"/>
    <property type="molecule type" value="Genomic_DNA"/>
</dbReference>
<reference evidence="1 2" key="1">
    <citation type="submission" date="2017-07" db="EMBL/GenBank/DDBJ databases">
        <title>Isolation and whole genome analysis of endospore-forming bacteria from heroin.</title>
        <authorList>
            <person name="Kalinowski J."/>
            <person name="Ahrens B."/>
            <person name="Al-Dilaimi A."/>
            <person name="Winkler A."/>
            <person name="Wibberg D."/>
            <person name="Schleenbecker U."/>
            <person name="Ruckert C."/>
            <person name="Wolfel R."/>
            <person name="Grass G."/>
        </authorList>
    </citation>
    <scope>NUCLEOTIDE SEQUENCE [LARGE SCALE GENOMIC DNA]</scope>
    <source>
        <strain evidence="1 2">7517-1</strain>
    </source>
</reference>
<dbReference type="Proteomes" id="UP000216852">
    <property type="component" value="Unassembled WGS sequence"/>
</dbReference>
<keyword evidence="2" id="KW-1185">Reference proteome</keyword>